<dbReference type="PANTHER" id="PTHR43792">
    <property type="entry name" value="GNAT FAMILY, PUTATIVE (AFU_ORTHOLOGUE AFUA_3G00765)-RELATED-RELATED"/>
    <property type="match status" value="1"/>
</dbReference>
<dbReference type="SUPFAM" id="SSF55729">
    <property type="entry name" value="Acyl-CoA N-acyltransferases (Nat)"/>
    <property type="match status" value="1"/>
</dbReference>
<dbReference type="EMBL" id="BAABDK010000022">
    <property type="protein sequence ID" value="GAA4041059.1"/>
    <property type="molecule type" value="Genomic_DNA"/>
</dbReference>
<feature type="domain" description="N-acetyltransferase" evidence="1">
    <location>
        <begin position="12"/>
        <end position="170"/>
    </location>
</feature>
<accession>A0ABP7UDI5</accession>
<sequence>MSLQLPVSDGQVRLRHLRATDLPVFAAYRADPKVARFQGFDPYTEAQAAAFIARQATAAVPAAPGSWLQLAIADAADDQLLGDCALHLYAHEPRIGEIGITLATRWQGQGLARQAVHELLALCFGQLQLHRVVALTDVRNLPCVALLESAGLRREGHFRQNGWYKGEWCDEYQYAMLGAEWAARQ</sequence>
<evidence type="ECO:0000313" key="2">
    <source>
        <dbReference type="EMBL" id="GAA4041059.1"/>
    </source>
</evidence>
<keyword evidence="3" id="KW-1185">Reference proteome</keyword>
<evidence type="ECO:0000313" key="3">
    <source>
        <dbReference type="Proteomes" id="UP001501469"/>
    </source>
</evidence>
<proteinExistence type="predicted"/>
<protein>
    <submittedName>
        <fullName evidence="2">GNAT family protein</fullName>
    </submittedName>
</protein>
<gene>
    <name evidence="2" type="ORF">GCM10022409_28810</name>
</gene>
<dbReference type="PROSITE" id="PS51186">
    <property type="entry name" value="GNAT"/>
    <property type="match status" value="1"/>
</dbReference>
<dbReference type="Proteomes" id="UP001501469">
    <property type="component" value="Unassembled WGS sequence"/>
</dbReference>
<dbReference type="InterPro" id="IPR000182">
    <property type="entry name" value="GNAT_dom"/>
</dbReference>
<name>A0ABP7UDI5_9BACT</name>
<dbReference type="RefSeq" id="WP_345055830.1">
    <property type="nucleotide sequence ID" value="NZ_BAABDK010000022.1"/>
</dbReference>
<dbReference type="Gene3D" id="3.40.630.30">
    <property type="match status" value="1"/>
</dbReference>
<dbReference type="PANTHER" id="PTHR43792:SF1">
    <property type="entry name" value="N-ACETYLTRANSFERASE DOMAIN-CONTAINING PROTEIN"/>
    <property type="match status" value="1"/>
</dbReference>
<dbReference type="InterPro" id="IPR016181">
    <property type="entry name" value="Acyl_CoA_acyltransferase"/>
</dbReference>
<dbReference type="InterPro" id="IPR051531">
    <property type="entry name" value="N-acetyltransferase"/>
</dbReference>
<dbReference type="Pfam" id="PF13302">
    <property type="entry name" value="Acetyltransf_3"/>
    <property type="match status" value="1"/>
</dbReference>
<reference evidence="3" key="1">
    <citation type="journal article" date="2019" name="Int. J. Syst. Evol. Microbiol.">
        <title>The Global Catalogue of Microorganisms (GCM) 10K type strain sequencing project: providing services to taxonomists for standard genome sequencing and annotation.</title>
        <authorList>
            <consortium name="The Broad Institute Genomics Platform"/>
            <consortium name="The Broad Institute Genome Sequencing Center for Infectious Disease"/>
            <person name="Wu L."/>
            <person name="Ma J."/>
        </authorList>
    </citation>
    <scope>NUCLEOTIDE SEQUENCE [LARGE SCALE GENOMIC DNA]</scope>
    <source>
        <strain evidence="3">JCM 17225</strain>
    </source>
</reference>
<comment type="caution">
    <text evidence="2">The sequence shown here is derived from an EMBL/GenBank/DDBJ whole genome shotgun (WGS) entry which is preliminary data.</text>
</comment>
<evidence type="ECO:0000259" key="1">
    <source>
        <dbReference type="PROSITE" id="PS51186"/>
    </source>
</evidence>
<organism evidence="2 3">
    <name type="scientific">Hymenobacter glaciei</name>
    <dbReference type="NCBI Taxonomy" id="877209"/>
    <lineage>
        <taxon>Bacteria</taxon>
        <taxon>Pseudomonadati</taxon>
        <taxon>Bacteroidota</taxon>
        <taxon>Cytophagia</taxon>
        <taxon>Cytophagales</taxon>
        <taxon>Hymenobacteraceae</taxon>
        <taxon>Hymenobacter</taxon>
    </lineage>
</organism>